<reference evidence="1" key="1">
    <citation type="submission" date="2021-05" db="EMBL/GenBank/DDBJ databases">
        <authorList>
            <person name="Scholz U."/>
            <person name="Mascher M."/>
            <person name="Fiebig A."/>
        </authorList>
    </citation>
    <scope>NUCLEOTIDE SEQUENCE [LARGE SCALE GENOMIC DNA]</scope>
</reference>
<dbReference type="Proteomes" id="UP001732700">
    <property type="component" value="Chromosome 7A"/>
</dbReference>
<dbReference type="EnsemblPlants" id="AVESA.00010b.r2.7AG1242110.1">
    <property type="protein sequence ID" value="AVESA.00010b.r2.7AG1242110.1.CDS"/>
    <property type="gene ID" value="AVESA.00010b.r2.7AG1242110"/>
</dbReference>
<proteinExistence type="predicted"/>
<accession>A0ACD5ZZS8</accession>
<sequence>MSKMTYIGDQAVHERGELLPPDDALDIARRVKETYCYTSSDIVKEYKRLDSKPSKYIKQWSAIKPKTGVPYTFDIGYERFLGPEIFFHPEMYSSDFSTPLHELIDSCVQSAPIDTRRALYKNIVLSGGTTMFKDFHKRLQNNIKKIVDERVAATNARHHVEVKPVEVNVVTHPIQSYAVWFGGSVAASNPEFFESCHTKEDYEEHGASICRTSTVFKGMY</sequence>
<evidence type="ECO:0000313" key="2">
    <source>
        <dbReference type="Proteomes" id="UP001732700"/>
    </source>
</evidence>
<protein>
    <submittedName>
        <fullName evidence="1">Uncharacterized protein</fullName>
    </submittedName>
</protein>
<organism evidence="1 2">
    <name type="scientific">Avena sativa</name>
    <name type="common">Oat</name>
    <dbReference type="NCBI Taxonomy" id="4498"/>
    <lineage>
        <taxon>Eukaryota</taxon>
        <taxon>Viridiplantae</taxon>
        <taxon>Streptophyta</taxon>
        <taxon>Embryophyta</taxon>
        <taxon>Tracheophyta</taxon>
        <taxon>Spermatophyta</taxon>
        <taxon>Magnoliopsida</taxon>
        <taxon>Liliopsida</taxon>
        <taxon>Poales</taxon>
        <taxon>Poaceae</taxon>
        <taxon>BOP clade</taxon>
        <taxon>Pooideae</taxon>
        <taxon>Poodae</taxon>
        <taxon>Poeae</taxon>
        <taxon>Poeae Chloroplast Group 1 (Aveneae type)</taxon>
        <taxon>Aveninae</taxon>
        <taxon>Avena</taxon>
    </lineage>
</organism>
<keyword evidence="2" id="KW-1185">Reference proteome</keyword>
<name>A0ACD5ZZS8_AVESA</name>
<reference evidence="1" key="2">
    <citation type="submission" date="2025-09" db="UniProtKB">
        <authorList>
            <consortium name="EnsemblPlants"/>
        </authorList>
    </citation>
    <scope>IDENTIFICATION</scope>
</reference>
<evidence type="ECO:0000313" key="1">
    <source>
        <dbReference type="EnsemblPlants" id="AVESA.00010b.r2.7AG1242110.1.CDS"/>
    </source>
</evidence>